<accession>A0A0F8YV98</accession>
<protein>
    <submittedName>
        <fullName evidence="1">Uncharacterized protein</fullName>
    </submittedName>
</protein>
<sequence>MICMKKPENPETEINIVRTLVNPMFRDDIEQQILSPLSCLREFGSKWVLEFDLPL</sequence>
<proteinExistence type="predicted"/>
<gene>
    <name evidence="1" type="ORF">LCGC14_3110200</name>
</gene>
<evidence type="ECO:0000313" key="1">
    <source>
        <dbReference type="EMBL" id="KKK51916.1"/>
    </source>
</evidence>
<organism evidence="1">
    <name type="scientific">marine sediment metagenome</name>
    <dbReference type="NCBI Taxonomy" id="412755"/>
    <lineage>
        <taxon>unclassified sequences</taxon>
        <taxon>metagenomes</taxon>
        <taxon>ecological metagenomes</taxon>
    </lineage>
</organism>
<dbReference type="AlphaFoldDB" id="A0A0F8YV98"/>
<comment type="caution">
    <text evidence="1">The sequence shown here is derived from an EMBL/GenBank/DDBJ whole genome shotgun (WGS) entry which is preliminary data.</text>
</comment>
<reference evidence="1" key="1">
    <citation type="journal article" date="2015" name="Nature">
        <title>Complex archaea that bridge the gap between prokaryotes and eukaryotes.</title>
        <authorList>
            <person name="Spang A."/>
            <person name="Saw J.H."/>
            <person name="Jorgensen S.L."/>
            <person name="Zaremba-Niedzwiedzka K."/>
            <person name="Martijn J."/>
            <person name="Lind A.E."/>
            <person name="van Eijk R."/>
            <person name="Schleper C."/>
            <person name="Guy L."/>
            <person name="Ettema T.J."/>
        </authorList>
    </citation>
    <scope>NUCLEOTIDE SEQUENCE</scope>
</reference>
<name>A0A0F8YV98_9ZZZZ</name>
<feature type="non-terminal residue" evidence="1">
    <location>
        <position position="55"/>
    </location>
</feature>
<dbReference type="EMBL" id="LAZR01067275">
    <property type="protein sequence ID" value="KKK51916.1"/>
    <property type="molecule type" value="Genomic_DNA"/>
</dbReference>